<dbReference type="InterPro" id="IPR050509">
    <property type="entry name" value="CoA-transferase_III"/>
</dbReference>
<comment type="similarity">
    <text evidence="1">Belongs to the CoA-transferase III family.</text>
</comment>
<reference evidence="3" key="1">
    <citation type="submission" date="2020-12" db="EMBL/GenBank/DDBJ databases">
        <title>Metabolic potential, ecology and presence of endohyphal bacteria is reflected in genomic diversity of Mucoromycotina.</title>
        <authorList>
            <person name="Muszewska A."/>
            <person name="Okrasinska A."/>
            <person name="Steczkiewicz K."/>
            <person name="Drgas O."/>
            <person name="Orlowska M."/>
            <person name="Perlinska-Lenart U."/>
            <person name="Aleksandrzak-Piekarczyk T."/>
            <person name="Szatraj K."/>
            <person name="Zielenkiewicz U."/>
            <person name="Pilsyk S."/>
            <person name="Malc E."/>
            <person name="Mieczkowski P."/>
            <person name="Kruszewska J.S."/>
            <person name="Biernat P."/>
            <person name="Pawlowska J."/>
        </authorList>
    </citation>
    <scope>NUCLEOTIDE SEQUENCE</scope>
    <source>
        <strain evidence="3">WA0000067209</strain>
    </source>
</reference>
<dbReference type="GO" id="GO:0003824">
    <property type="term" value="F:catalytic activity"/>
    <property type="evidence" value="ECO:0007669"/>
    <property type="project" value="InterPro"/>
</dbReference>
<comment type="caution">
    <text evidence="3">The sequence shown here is derived from an EMBL/GenBank/DDBJ whole genome shotgun (WGS) entry which is preliminary data.</text>
</comment>
<evidence type="ECO:0000256" key="2">
    <source>
        <dbReference type="SAM" id="Coils"/>
    </source>
</evidence>
<organism evidence="3 4">
    <name type="scientific">Mortierella isabellina</name>
    <name type="common">Filamentous fungus</name>
    <name type="synonym">Umbelopsis isabellina</name>
    <dbReference type="NCBI Taxonomy" id="91625"/>
    <lineage>
        <taxon>Eukaryota</taxon>
        <taxon>Fungi</taxon>
        <taxon>Fungi incertae sedis</taxon>
        <taxon>Mucoromycota</taxon>
        <taxon>Mucoromycotina</taxon>
        <taxon>Umbelopsidomycetes</taxon>
        <taxon>Umbelopsidales</taxon>
        <taxon>Umbelopsidaceae</taxon>
        <taxon>Umbelopsis</taxon>
    </lineage>
</organism>
<dbReference type="Pfam" id="PF02515">
    <property type="entry name" value="CoA_transf_3"/>
    <property type="match status" value="1"/>
</dbReference>
<evidence type="ECO:0000256" key="1">
    <source>
        <dbReference type="ARBA" id="ARBA00008383"/>
    </source>
</evidence>
<dbReference type="AlphaFoldDB" id="A0A8H7UB72"/>
<dbReference type="InterPro" id="IPR023606">
    <property type="entry name" value="CoA-Trfase_III_dom_1_sf"/>
</dbReference>
<keyword evidence="4" id="KW-1185">Reference proteome</keyword>
<protein>
    <recommendedName>
        <fullName evidence="5">Carnitine dehydratase</fullName>
    </recommendedName>
</protein>
<dbReference type="InterPro" id="IPR003673">
    <property type="entry name" value="CoA-Trfase_fam_III"/>
</dbReference>
<name>A0A8H7UB72_MORIS</name>
<keyword evidence="2" id="KW-0175">Coiled coil</keyword>
<dbReference type="PANTHER" id="PTHR48228">
    <property type="entry name" value="SUCCINYL-COA--D-CITRAMALATE COA-TRANSFERASE"/>
    <property type="match status" value="1"/>
</dbReference>
<dbReference type="SUPFAM" id="SSF89796">
    <property type="entry name" value="CoA-transferase family III (CaiB/BaiF)"/>
    <property type="match status" value="2"/>
</dbReference>
<dbReference type="EMBL" id="JAEPQZ010000015">
    <property type="protein sequence ID" value="KAG2173244.1"/>
    <property type="molecule type" value="Genomic_DNA"/>
</dbReference>
<dbReference type="Gene3D" id="3.40.50.10540">
    <property type="entry name" value="Crotonobetainyl-coa:carnitine coa-transferase, domain 1"/>
    <property type="match status" value="1"/>
</dbReference>
<accession>A0A8H7UB72</accession>
<evidence type="ECO:0008006" key="5">
    <source>
        <dbReference type="Google" id="ProtNLM"/>
    </source>
</evidence>
<dbReference type="PANTHER" id="PTHR48228:SF4">
    <property type="entry name" value="BLR3030 PROTEIN"/>
    <property type="match status" value="1"/>
</dbReference>
<sequence length="500" mass="55811">MQQRIVPLLNDLENTKNKILGEEELIAELKELLQEAGESADDLADYIEKIEIHGQDPVVDSTIKLGSASTIALLGKAVTASKIYYLRTGKKQSLSVDLRGTLRRLAPGVERRWEALENNPPGLIDPSIPEFFKFYKTKDGRYILPLNIYPKIKSKFLNLLNCGDRSELIQKALEDWTAADLEKKSEELEFVCPMIRTLDEFKKENVYEYLSALSVIEIEKIGESKPEPFVCGENVKNALEGIKAVGLGHVIAGAGTGRALALHGAECLNIWNPNEVEHDGVYYSANVGVRSTMLNLATESGLKKMKELVKQSDILYSNRKFNMLSKFGLTAEDCAKIRPGIVHCNITAHGQDGPWKNRMGFDQVAGSVCGMMTFEGDGQKPQMPCIGIVNDYIVSWLAAMGCMIALMRRAEDGGSYKVHVSLTRAALWVLSLGIFDKDFINQKVNSCEKHTHREPEMFEAETVCGHYRGVTDQVHMSELPERYNPVLVPRGLCKPEFLKK</sequence>
<dbReference type="Proteomes" id="UP000654370">
    <property type="component" value="Unassembled WGS sequence"/>
</dbReference>
<dbReference type="OrthoDB" id="2308815at2759"/>
<feature type="coiled-coil region" evidence="2">
    <location>
        <begin position="12"/>
        <end position="49"/>
    </location>
</feature>
<evidence type="ECO:0000313" key="4">
    <source>
        <dbReference type="Proteomes" id="UP000654370"/>
    </source>
</evidence>
<proteinExistence type="inferred from homology"/>
<evidence type="ECO:0000313" key="3">
    <source>
        <dbReference type="EMBL" id="KAG2173244.1"/>
    </source>
</evidence>
<gene>
    <name evidence="3" type="ORF">INT43_004618</name>
</gene>